<organism evidence="1">
    <name type="scientific">marine metagenome</name>
    <dbReference type="NCBI Taxonomy" id="408172"/>
    <lineage>
        <taxon>unclassified sequences</taxon>
        <taxon>metagenomes</taxon>
        <taxon>ecological metagenomes</taxon>
    </lineage>
</organism>
<reference evidence="1" key="1">
    <citation type="submission" date="2018-05" db="EMBL/GenBank/DDBJ databases">
        <authorList>
            <person name="Lanie J.A."/>
            <person name="Ng W.-L."/>
            <person name="Kazmierczak K.M."/>
            <person name="Andrzejewski T.M."/>
            <person name="Davidsen T.M."/>
            <person name="Wayne K.J."/>
            <person name="Tettelin H."/>
            <person name="Glass J.I."/>
            <person name="Rusch D."/>
            <person name="Podicherti R."/>
            <person name="Tsui H.-C.T."/>
            <person name="Winkler M.E."/>
        </authorList>
    </citation>
    <scope>NUCLEOTIDE SEQUENCE</scope>
</reference>
<protein>
    <recommendedName>
        <fullName evidence="2">Transglutaminase-like domain-containing protein</fullName>
    </recommendedName>
</protein>
<dbReference type="EMBL" id="UINC01000948">
    <property type="protein sequence ID" value="SUZ64995.1"/>
    <property type="molecule type" value="Genomic_DNA"/>
</dbReference>
<accession>A0A381PDB4</accession>
<name>A0A381PDB4_9ZZZZ</name>
<proteinExistence type="predicted"/>
<sequence>MTIKDNLNYILQITDSVTTRTCAVRLKPEDVSLPWELLLERYLKSPPIDELLENQRITPESARSLSAIQDLVYVSDDDGRLHDLFPGTNVKQGDQTLATGMPPELGFGRAGEIEVDVIDLTLDRWNVGYSRNLVGFKKRRWVKDEPAYLEFIRSSVERDHGVSDTNVILELESAEDRLTLLRSVSERIWEADFESYSRFTGQKLIFKTGDETVLNIISGGGGICSEKVQALKFLTDNLGYESEYLLGGPNAKRPIPEDKLRELLTTFEFDFSKRYMRYWEHLALLYHLDGSDIIVDATNGNIPFIFLAGPDADKMLNRRDKVPVSVRMSLNTESFYYHRVPQDIPENLLYALEGWIPETDLIEVFENELGLYISERFFVMPLVYRSRKEFLDLERRYKTACRKVGLACAIEEEWNLNSEIGQQFADEHPFASRQIIASEEHLLFRYNESEGPDHKAGVVVVDLNS</sequence>
<gene>
    <name evidence="1" type="ORF">METZ01_LOCUS17849</name>
</gene>
<dbReference type="AlphaFoldDB" id="A0A381PDB4"/>
<evidence type="ECO:0008006" key="2">
    <source>
        <dbReference type="Google" id="ProtNLM"/>
    </source>
</evidence>
<evidence type="ECO:0000313" key="1">
    <source>
        <dbReference type="EMBL" id="SUZ64995.1"/>
    </source>
</evidence>